<evidence type="ECO:0000256" key="1">
    <source>
        <dbReference type="SAM" id="MobiDB-lite"/>
    </source>
</evidence>
<dbReference type="EMBL" id="JARBHB010000013">
    <property type="protein sequence ID" value="KAJ8870276.1"/>
    <property type="molecule type" value="Genomic_DNA"/>
</dbReference>
<accession>A0ABQ9GD21</accession>
<proteinExistence type="predicted"/>
<evidence type="ECO:0000313" key="2">
    <source>
        <dbReference type="EMBL" id="KAJ8870276.1"/>
    </source>
</evidence>
<reference evidence="2 3" key="1">
    <citation type="submission" date="2023-02" db="EMBL/GenBank/DDBJ databases">
        <title>LHISI_Scaffold_Assembly.</title>
        <authorList>
            <person name="Stuart O.P."/>
            <person name="Cleave R."/>
            <person name="Magrath M.J.L."/>
            <person name="Mikheyev A.S."/>
        </authorList>
    </citation>
    <scope>NUCLEOTIDE SEQUENCE [LARGE SCALE GENOMIC DNA]</scope>
    <source>
        <strain evidence="2">Daus_M_001</strain>
        <tissue evidence="2">Leg muscle</tissue>
    </source>
</reference>
<name>A0ABQ9GD21_9NEOP</name>
<evidence type="ECO:0000313" key="3">
    <source>
        <dbReference type="Proteomes" id="UP001159363"/>
    </source>
</evidence>
<comment type="caution">
    <text evidence="2">The sequence shown here is derived from an EMBL/GenBank/DDBJ whole genome shotgun (WGS) entry which is preliminary data.</text>
</comment>
<protein>
    <submittedName>
        <fullName evidence="2">Uncharacterized protein</fullName>
    </submittedName>
</protein>
<organism evidence="2 3">
    <name type="scientific">Dryococelus australis</name>
    <dbReference type="NCBI Taxonomy" id="614101"/>
    <lineage>
        <taxon>Eukaryota</taxon>
        <taxon>Metazoa</taxon>
        <taxon>Ecdysozoa</taxon>
        <taxon>Arthropoda</taxon>
        <taxon>Hexapoda</taxon>
        <taxon>Insecta</taxon>
        <taxon>Pterygota</taxon>
        <taxon>Neoptera</taxon>
        <taxon>Polyneoptera</taxon>
        <taxon>Phasmatodea</taxon>
        <taxon>Verophasmatodea</taxon>
        <taxon>Anareolatae</taxon>
        <taxon>Phasmatidae</taxon>
        <taxon>Eurycanthinae</taxon>
        <taxon>Dryococelus</taxon>
    </lineage>
</organism>
<dbReference type="Proteomes" id="UP001159363">
    <property type="component" value="Chromosome 12"/>
</dbReference>
<gene>
    <name evidence="2" type="ORF">PR048_029297</name>
</gene>
<feature type="region of interest" description="Disordered" evidence="1">
    <location>
        <begin position="586"/>
        <end position="617"/>
    </location>
</feature>
<keyword evidence="3" id="KW-1185">Reference proteome</keyword>
<sequence length="617" mass="67295">MPISTAHWLSAVTVEGDNWTPFSRRCQTPRGPMAKCSEGNCGQPIQAAALGRGSAIDSRGMQRATYSVDGAGLRLHIQFTVNSLYLVSHADRPESRRATRAFTLRNDVAVGAQPAEHLRRGSGLGARASGSFPPRSPPVAPCARPCTTCPALCTSPGNCTDSFCNKVDSTIFCVFDPHLAVHWLMLQVYPRPVATRKLVLCSCDPLFESISHSVRLAGHGRLSWTCQSECLPVSLRQALTSSVSSAALDHRDARCWTKKQAEKQFNVGTRRLVALSQRDRSTPSLVYGTDLLVHRRLELRSSFITPAGSRNSGNLQRLVPSFNAQKWRRLIPLNVGVLVADEGEARWIRSRVVTQGRVKHGRSARKSASGIVRHDSHVRTGIEPGSPWWEASALAAVHCGPRLDKQQVEYPAVRVQPLASLSKLQVRVEGELILLPFPLLYTVPAHCLQTCSNGCEGYGWPRRSLHNCDSAMSSGVQSAGKPINLMIGGRACMAAEEPSIPAEAYKIDAQRMYTEVTFAIGSQFIGHALDDSDLQGNNNFSLIDLLPLQESFRSGEIWAALNIEVLRADEGETSARMQRRGKLEIPEETRRPTASYGTIPTCENPGATAPGIEPGSL</sequence>